<keyword evidence="1" id="KW-0812">Transmembrane</keyword>
<organism evidence="2 3">
    <name type="scientific">Clunio marinus</name>
    <dbReference type="NCBI Taxonomy" id="568069"/>
    <lineage>
        <taxon>Eukaryota</taxon>
        <taxon>Metazoa</taxon>
        <taxon>Ecdysozoa</taxon>
        <taxon>Arthropoda</taxon>
        <taxon>Hexapoda</taxon>
        <taxon>Insecta</taxon>
        <taxon>Pterygota</taxon>
        <taxon>Neoptera</taxon>
        <taxon>Endopterygota</taxon>
        <taxon>Diptera</taxon>
        <taxon>Nematocera</taxon>
        <taxon>Chironomoidea</taxon>
        <taxon>Chironomidae</taxon>
        <taxon>Clunio</taxon>
    </lineage>
</organism>
<keyword evidence="3" id="KW-1185">Reference proteome</keyword>
<reference evidence="2 3" key="1">
    <citation type="submission" date="2015-04" db="EMBL/GenBank/DDBJ databases">
        <authorList>
            <person name="Syromyatnikov M.Y."/>
            <person name="Popov V.N."/>
        </authorList>
    </citation>
    <scope>NUCLEOTIDE SEQUENCE [LARGE SCALE GENOMIC DNA]</scope>
</reference>
<evidence type="ECO:0000313" key="2">
    <source>
        <dbReference type="EMBL" id="CRK97963.1"/>
    </source>
</evidence>
<keyword evidence="1" id="KW-0472">Membrane</keyword>
<sequence>MTSIVSLSQKYFGVGCLRKVHIINNPATIRNFIVSIYLHFGFTMIEFQRFCFALLCLFTNKFMNSFLHVSNPSIDMPQQHSMEFSRVGKKSLLRTHYNRKQ</sequence>
<evidence type="ECO:0000256" key="1">
    <source>
        <dbReference type="SAM" id="Phobius"/>
    </source>
</evidence>
<protein>
    <submittedName>
        <fullName evidence="2">CLUMA_CG011335, isoform A</fullName>
    </submittedName>
</protein>
<gene>
    <name evidence="2" type="ORF">CLUMA_CG011335</name>
</gene>
<proteinExistence type="predicted"/>
<dbReference type="AlphaFoldDB" id="A0A1J1ICN8"/>
<name>A0A1J1ICN8_9DIPT</name>
<keyword evidence="1" id="KW-1133">Transmembrane helix</keyword>
<dbReference type="Proteomes" id="UP000183832">
    <property type="component" value="Unassembled WGS sequence"/>
</dbReference>
<evidence type="ECO:0000313" key="3">
    <source>
        <dbReference type="Proteomes" id="UP000183832"/>
    </source>
</evidence>
<feature type="transmembrane region" description="Helical" evidence="1">
    <location>
        <begin position="36"/>
        <end position="58"/>
    </location>
</feature>
<accession>A0A1J1ICN8</accession>
<dbReference type="EMBL" id="CVRI01000047">
    <property type="protein sequence ID" value="CRK97963.1"/>
    <property type="molecule type" value="Genomic_DNA"/>
</dbReference>